<comment type="caution">
    <text evidence="1">The sequence shown here is derived from an EMBL/GenBank/DDBJ whole genome shotgun (WGS) entry which is preliminary data.</text>
</comment>
<organism evidence="1 2">
    <name type="scientific">Gigaspora margarita</name>
    <dbReference type="NCBI Taxonomy" id="4874"/>
    <lineage>
        <taxon>Eukaryota</taxon>
        <taxon>Fungi</taxon>
        <taxon>Fungi incertae sedis</taxon>
        <taxon>Mucoromycota</taxon>
        <taxon>Glomeromycotina</taxon>
        <taxon>Glomeromycetes</taxon>
        <taxon>Diversisporales</taxon>
        <taxon>Gigasporaceae</taxon>
        <taxon>Gigaspora</taxon>
    </lineage>
</organism>
<evidence type="ECO:0000313" key="2">
    <source>
        <dbReference type="Proteomes" id="UP000789901"/>
    </source>
</evidence>
<proteinExistence type="predicted"/>
<feature type="non-terminal residue" evidence="1">
    <location>
        <position position="68"/>
    </location>
</feature>
<dbReference type="EMBL" id="CAJVQB010080404">
    <property type="protein sequence ID" value="CAG8845647.1"/>
    <property type="molecule type" value="Genomic_DNA"/>
</dbReference>
<dbReference type="InterPro" id="IPR011009">
    <property type="entry name" value="Kinase-like_dom_sf"/>
</dbReference>
<keyword evidence="2" id="KW-1185">Reference proteome</keyword>
<dbReference type="Proteomes" id="UP000789901">
    <property type="component" value="Unassembled WGS sequence"/>
</dbReference>
<name>A0ABN7X3H2_GIGMA</name>
<reference evidence="1 2" key="1">
    <citation type="submission" date="2021-06" db="EMBL/GenBank/DDBJ databases">
        <authorList>
            <person name="Kallberg Y."/>
            <person name="Tangrot J."/>
            <person name="Rosling A."/>
        </authorList>
    </citation>
    <scope>NUCLEOTIDE SEQUENCE [LARGE SCALE GENOMIC DNA]</scope>
    <source>
        <strain evidence="1 2">120-4 pot B 10/14</strain>
    </source>
</reference>
<feature type="non-terminal residue" evidence="1">
    <location>
        <position position="1"/>
    </location>
</feature>
<accession>A0ABN7X3H2</accession>
<sequence>FGMLILELAYQKTPYSNMKSNDVIVHVTKGNREIFIHESFLDIIQLAWREVPEERININALSSKLLEL</sequence>
<gene>
    <name evidence="1" type="ORF">GMARGA_LOCUS37755</name>
</gene>
<evidence type="ECO:0000313" key="1">
    <source>
        <dbReference type="EMBL" id="CAG8845647.1"/>
    </source>
</evidence>
<protein>
    <submittedName>
        <fullName evidence="1">17522_t:CDS:1</fullName>
    </submittedName>
</protein>
<dbReference type="Gene3D" id="1.10.510.10">
    <property type="entry name" value="Transferase(Phosphotransferase) domain 1"/>
    <property type="match status" value="1"/>
</dbReference>
<dbReference type="SUPFAM" id="SSF56112">
    <property type="entry name" value="Protein kinase-like (PK-like)"/>
    <property type="match status" value="1"/>
</dbReference>